<feature type="non-terminal residue" evidence="4">
    <location>
        <position position="118"/>
    </location>
</feature>
<dbReference type="HOGENOM" id="CLU_004253_11_4_1"/>
<evidence type="ECO:0000313" key="4">
    <source>
        <dbReference type="EMBL" id="ELU13272.1"/>
    </source>
</evidence>
<keyword evidence="6" id="KW-1185">Reference proteome</keyword>
<dbReference type="Pfam" id="PF00651">
    <property type="entry name" value="BTB"/>
    <property type="match status" value="1"/>
</dbReference>
<evidence type="ECO:0000313" key="6">
    <source>
        <dbReference type="Proteomes" id="UP000014760"/>
    </source>
</evidence>
<reference evidence="4 6" key="2">
    <citation type="journal article" date="2013" name="Nature">
        <title>Insights into bilaterian evolution from three spiralian genomes.</title>
        <authorList>
            <person name="Simakov O."/>
            <person name="Marletaz F."/>
            <person name="Cho S.J."/>
            <person name="Edsinger-Gonzales E."/>
            <person name="Havlak P."/>
            <person name="Hellsten U."/>
            <person name="Kuo D.H."/>
            <person name="Larsson T."/>
            <person name="Lv J."/>
            <person name="Arendt D."/>
            <person name="Savage R."/>
            <person name="Osoegawa K."/>
            <person name="de Jong P."/>
            <person name="Grimwood J."/>
            <person name="Chapman J.A."/>
            <person name="Shapiro H."/>
            <person name="Aerts A."/>
            <person name="Otillar R.P."/>
            <person name="Terry A.Y."/>
            <person name="Boore J.L."/>
            <person name="Grigoriev I.V."/>
            <person name="Lindberg D.R."/>
            <person name="Seaver E.C."/>
            <person name="Weisblat D.A."/>
            <person name="Putnam N.H."/>
            <person name="Rokhsar D.S."/>
        </authorList>
    </citation>
    <scope>NUCLEOTIDE SEQUENCE</scope>
    <source>
        <strain evidence="4 6">I ESC-2004</strain>
    </source>
</reference>
<feature type="domain" description="BTB" evidence="3">
    <location>
        <begin position="15"/>
        <end position="82"/>
    </location>
</feature>
<dbReference type="Gene3D" id="3.30.710.10">
    <property type="entry name" value="Potassium Channel Kv1.1, Chain A"/>
    <property type="match status" value="1"/>
</dbReference>
<dbReference type="AlphaFoldDB" id="R7V492"/>
<dbReference type="InterPro" id="IPR000210">
    <property type="entry name" value="BTB/POZ_dom"/>
</dbReference>
<name>R7V492_CAPTE</name>
<feature type="non-terminal residue" evidence="4">
    <location>
        <position position="1"/>
    </location>
</feature>
<dbReference type="EMBL" id="AMQN01005174">
    <property type="status" value="NOT_ANNOTATED_CDS"/>
    <property type="molecule type" value="Genomic_DNA"/>
</dbReference>
<dbReference type="Proteomes" id="UP000014760">
    <property type="component" value="Unassembled WGS sequence"/>
</dbReference>
<reference evidence="6" key="1">
    <citation type="submission" date="2012-12" db="EMBL/GenBank/DDBJ databases">
        <authorList>
            <person name="Hellsten U."/>
            <person name="Grimwood J."/>
            <person name="Chapman J.A."/>
            <person name="Shapiro H."/>
            <person name="Aerts A."/>
            <person name="Otillar R.P."/>
            <person name="Terry A.Y."/>
            <person name="Boore J.L."/>
            <person name="Simakov O."/>
            <person name="Marletaz F."/>
            <person name="Cho S.-J."/>
            <person name="Edsinger-Gonzales E."/>
            <person name="Havlak P."/>
            <person name="Kuo D.-H."/>
            <person name="Larsson T."/>
            <person name="Lv J."/>
            <person name="Arendt D."/>
            <person name="Savage R."/>
            <person name="Osoegawa K."/>
            <person name="de Jong P."/>
            <person name="Lindberg D.R."/>
            <person name="Seaver E.C."/>
            <person name="Weisblat D.A."/>
            <person name="Putnam N.H."/>
            <person name="Grigoriev I.V."/>
            <person name="Rokhsar D.S."/>
        </authorList>
    </citation>
    <scope>NUCLEOTIDE SEQUENCE</scope>
    <source>
        <strain evidence="6">I ESC-2004</strain>
    </source>
</reference>
<dbReference type="PROSITE" id="PS50097">
    <property type="entry name" value="BTB"/>
    <property type="match status" value="1"/>
</dbReference>
<dbReference type="OMA" id="QGSNREM"/>
<evidence type="ECO:0000259" key="3">
    <source>
        <dbReference type="PROSITE" id="PS50097"/>
    </source>
</evidence>
<dbReference type="STRING" id="283909.R7V492"/>
<dbReference type="InterPro" id="IPR011333">
    <property type="entry name" value="SKP1/BTB/POZ_sf"/>
</dbReference>
<organism evidence="4">
    <name type="scientific">Capitella teleta</name>
    <name type="common">Polychaete worm</name>
    <dbReference type="NCBI Taxonomy" id="283909"/>
    <lineage>
        <taxon>Eukaryota</taxon>
        <taxon>Metazoa</taxon>
        <taxon>Spiralia</taxon>
        <taxon>Lophotrochozoa</taxon>
        <taxon>Annelida</taxon>
        <taxon>Polychaeta</taxon>
        <taxon>Sedentaria</taxon>
        <taxon>Scolecida</taxon>
        <taxon>Capitellidae</taxon>
        <taxon>Capitella</taxon>
    </lineage>
</organism>
<dbReference type="EMBL" id="KB295343">
    <property type="protein sequence ID" value="ELU13272.1"/>
    <property type="molecule type" value="Genomic_DNA"/>
</dbReference>
<evidence type="ECO:0000256" key="1">
    <source>
        <dbReference type="ARBA" id="ARBA00022441"/>
    </source>
</evidence>
<dbReference type="EnsemblMetazoa" id="CapteT48502">
    <property type="protein sequence ID" value="CapteP48502"/>
    <property type="gene ID" value="CapteG48502"/>
</dbReference>
<reference evidence="5" key="3">
    <citation type="submission" date="2015-06" db="UniProtKB">
        <authorList>
            <consortium name="EnsemblMetazoa"/>
        </authorList>
    </citation>
    <scope>IDENTIFICATION</scope>
</reference>
<protein>
    <recommendedName>
        <fullName evidence="3">BTB domain-containing protein</fullName>
    </recommendedName>
</protein>
<dbReference type="OrthoDB" id="6418787at2759"/>
<dbReference type="PANTHER" id="PTHR45632:SF3">
    <property type="entry name" value="KELCH-LIKE PROTEIN 32"/>
    <property type="match status" value="1"/>
</dbReference>
<evidence type="ECO:0000256" key="2">
    <source>
        <dbReference type="ARBA" id="ARBA00022737"/>
    </source>
</evidence>
<evidence type="ECO:0000313" key="5">
    <source>
        <dbReference type="EnsemblMetazoa" id="CapteP48502"/>
    </source>
</evidence>
<dbReference type="SMART" id="SM00225">
    <property type="entry name" value="BTB"/>
    <property type="match status" value="1"/>
</dbReference>
<sequence>RFSILQEIRAERKLTDLVLVVQDERIHCHKALLGAASLFFQVMLVSGMKECEEGVVSLHGTDPVTVISIVDALYGCELKVSGDNVQDLFVACHQYQLRDILQQCIDFMKQHLDSQNCL</sequence>
<keyword evidence="2" id="KW-0677">Repeat</keyword>
<accession>R7V492</accession>
<keyword evidence="1" id="KW-0880">Kelch repeat</keyword>
<gene>
    <name evidence="4" type="ORF">CAPTEDRAFT_48502</name>
</gene>
<proteinExistence type="predicted"/>
<dbReference type="SUPFAM" id="SSF54695">
    <property type="entry name" value="POZ domain"/>
    <property type="match status" value="1"/>
</dbReference>
<dbReference type="PANTHER" id="PTHR45632">
    <property type="entry name" value="LD33804P"/>
    <property type="match status" value="1"/>
</dbReference>